<protein>
    <recommendedName>
        <fullName evidence="7">Angio-associated migratory cell protein</fullName>
    </recommendedName>
</protein>
<dbReference type="Proteomes" id="UP000759131">
    <property type="component" value="Unassembled WGS sequence"/>
</dbReference>
<evidence type="ECO:0000313" key="6">
    <source>
        <dbReference type="Proteomes" id="UP000759131"/>
    </source>
</evidence>
<evidence type="ECO:0000256" key="2">
    <source>
        <dbReference type="ARBA" id="ARBA00022737"/>
    </source>
</evidence>
<dbReference type="PANTHER" id="PTHR19857">
    <property type="entry name" value="MITOCHONDRIAL DIVISION PROTEIN 1-RELATED"/>
    <property type="match status" value="1"/>
</dbReference>
<keyword evidence="6" id="KW-1185">Reference proteome</keyword>
<keyword evidence="1 3" id="KW-0853">WD repeat</keyword>
<evidence type="ECO:0000313" key="5">
    <source>
        <dbReference type="EMBL" id="CAD7648453.1"/>
    </source>
</evidence>
<dbReference type="EMBL" id="OC898058">
    <property type="protein sequence ID" value="CAD7648453.1"/>
    <property type="molecule type" value="Genomic_DNA"/>
</dbReference>
<evidence type="ECO:0000256" key="3">
    <source>
        <dbReference type="PROSITE-ProRule" id="PRU00221"/>
    </source>
</evidence>
<feature type="repeat" description="WD" evidence="3">
    <location>
        <begin position="55"/>
        <end position="86"/>
    </location>
</feature>
<dbReference type="InterPro" id="IPR015943">
    <property type="entry name" value="WD40/YVTN_repeat-like_dom_sf"/>
</dbReference>
<dbReference type="PROSITE" id="PS50082">
    <property type="entry name" value="WD_REPEATS_2"/>
    <property type="match status" value="2"/>
</dbReference>
<gene>
    <name evidence="5" type="ORF">OSB1V03_LOCUS21940</name>
</gene>
<evidence type="ECO:0008006" key="7">
    <source>
        <dbReference type="Google" id="ProtNLM"/>
    </source>
</evidence>
<dbReference type="SMART" id="SM00320">
    <property type="entry name" value="WD40"/>
    <property type="match status" value="3"/>
</dbReference>
<organism evidence="5">
    <name type="scientific">Medioppia subpectinata</name>
    <dbReference type="NCBI Taxonomy" id="1979941"/>
    <lineage>
        <taxon>Eukaryota</taxon>
        <taxon>Metazoa</taxon>
        <taxon>Ecdysozoa</taxon>
        <taxon>Arthropoda</taxon>
        <taxon>Chelicerata</taxon>
        <taxon>Arachnida</taxon>
        <taxon>Acari</taxon>
        <taxon>Acariformes</taxon>
        <taxon>Sarcoptiformes</taxon>
        <taxon>Oribatida</taxon>
        <taxon>Brachypylina</taxon>
        <taxon>Oppioidea</taxon>
        <taxon>Oppiidae</taxon>
        <taxon>Medioppia</taxon>
    </lineage>
</organism>
<proteinExistence type="predicted"/>
<sequence>MDDNTPLDDCMDDTNDDDIEIIDNEDIDDLDRSSDDEEDGDAIGGHLVDDSIHVFNGHKKAVLSCALSSDRRYAVSGGEDDTAYVWRTDDSGVAFETSGHKESVVCVAFNGNDSYVSTADMNGLIQIWTINGEKVFDFEVDEINWMSWHPMANNVLMAGTATGDAWMWKLNTNLTSDCKTFQSFGKSNCVAKCLSDGKR</sequence>
<dbReference type="PANTHER" id="PTHR19857:SF8">
    <property type="entry name" value="ANGIO-ASSOCIATED MIGRATORY CELL PROTEIN"/>
    <property type="match status" value="1"/>
</dbReference>
<dbReference type="InterPro" id="IPR036322">
    <property type="entry name" value="WD40_repeat_dom_sf"/>
</dbReference>
<evidence type="ECO:0000256" key="1">
    <source>
        <dbReference type="ARBA" id="ARBA00022574"/>
    </source>
</evidence>
<feature type="compositionally biased region" description="Acidic residues" evidence="4">
    <location>
        <begin position="1"/>
        <end position="41"/>
    </location>
</feature>
<dbReference type="AlphaFoldDB" id="A0A7R9LV36"/>
<evidence type="ECO:0000256" key="4">
    <source>
        <dbReference type="SAM" id="MobiDB-lite"/>
    </source>
</evidence>
<dbReference type="SUPFAM" id="SSF50978">
    <property type="entry name" value="WD40 repeat-like"/>
    <property type="match status" value="1"/>
</dbReference>
<feature type="region of interest" description="Disordered" evidence="4">
    <location>
        <begin position="1"/>
        <end position="43"/>
    </location>
</feature>
<dbReference type="InterPro" id="IPR051179">
    <property type="entry name" value="WD_repeat_multifunction"/>
</dbReference>
<feature type="non-terminal residue" evidence="5">
    <location>
        <position position="199"/>
    </location>
</feature>
<accession>A0A7R9LV36</accession>
<dbReference type="OrthoDB" id="10261640at2759"/>
<feature type="repeat" description="WD" evidence="3">
    <location>
        <begin position="97"/>
        <end position="131"/>
    </location>
</feature>
<dbReference type="EMBL" id="CAJPIZ010043483">
    <property type="protein sequence ID" value="CAG2121994.1"/>
    <property type="molecule type" value="Genomic_DNA"/>
</dbReference>
<dbReference type="Pfam" id="PF00400">
    <property type="entry name" value="WD40"/>
    <property type="match status" value="2"/>
</dbReference>
<dbReference type="Gene3D" id="2.130.10.10">
    <property type="entry name" value="YVTN repeat-like/Quinoprotein amine dehydrogenase"/>
    <property type="match status" value="1"/>
</dbReference>
<name>A0A7R9LV36_9ACAR</name>
<keyword evidence="2" id="KW-0677">Repeat</keyword>
<dbReference type="InterPro" id="IPR001680">
    <property type="entry name" value="WD40_rpt"/>
</dbReference>
<reference evidence="5" key="1">
    <citation type="submission" date="2020-11" db="EMBL/GenBank/DDBJ databases">
        <authorList>
            <person name="Tran Van P."/>
        </authorList>
    </citation>
    <scope>NUCLEOTIDE SEQUENCE</scope>
</reference>
<dbReference type="PROSITE" id="PS50294">
    <property type="entry name" value="WD_REPEATS_REGION"/>
    <property type="match status" value="2"/>
</dbReference>